<dbReference type="InterPro" id="IPR012334">
    <property type="entry name" value="Pectin_lyas_fold"/>
</dbReference>
<evidence type="ECO:0000313" key="2">
    <source>
        <dbReference type="EMBL" id="MFC6273945.1"/>
    </source>
</evidence>
<keyword evidence="3" id="KW-1185">Reference proteome</keyword>
<dbReference type="Proteomes" id="UP001596191">
    <property type="component" value="Unassembled WGS sequence"/>
</dbReference>
<dbReference type="Gene3D" id="2.160.20.10">
    <property type="entry name" value="Single-stranded right-handed beta-helix, Pectin lyase-like"/>
    <property type="match status" value="1"/>
</dbReference>
<proteinExistence type="predicted"/>
<reference evidence="3" key="1">
    <citation type="journal article" date="2019" name="Int. J. Syst. Evol. Microbiol.">
        <title>The Global Catalogue of Microorganisms (GCM) 10K type strain sequencing project: providing services to taxonomists for standard genome sequencing and annotation.</title>
        <authorList>
            <consortium name="The Broad Institute Genomics Platform"/>
            <consortium name="The Broad Institute Genome Sequencing Center for Infectious Disease"/>
            <person name="Wu L."/>
            <person name="Ma J."/>
        </authorList>
    </citation>
    <scope>NUCLEOTIDE SEQUENCE [LARGE SCALE GENOMIC DNA]</scope>
    <source>
        <strain evidence="3">CCM 8907</strain>
    </source>
</reference>
<dbReference type="EMBL" id="JBHSSJ010000001">
    <property type="protein sequence ID" value="MFC6273945.1"/>
    <property type="molecule type" value="Genomic_DNA"/>
</dbReference>
<dbReference type="InterPro" id="IPR011050">
    <property type="entry name" value="Pectin_lyase_fold/virulence"/>
</dbReference>
<sequence length="604" mass="67913">MRLRVKMGLIALVAMGIAVLGLNTVSVTPHQASNSVAYAATVINAKHQGMVGNAKKVNNGALQKIINKWDGAVTIHVPKGTYLFDTGNIKLHSNITFKFDKGAVFRITAGHRVNFFYPSPEAGYNGGISNVKWEGATFQGDHTAKGQSVFTQSIHHAKDVSFNKCVFDNAESPTGHYIDIDGSHDITVTNSVFTGFNGSVDYKEAIQVDYSNYKAMSYKHPGDQYDNLPSYNVRVHKNQFLPVSRKSGQVQSYAPNPIGQHAVYDHGKAGIIHNVYFTNNTVVDPKPLMAKTGVATIHFKDVSNLWITGNKFINEHVLGSGNYIYLLNTEPDYHMTNLNIQNNTFTNVRPTQQYIFLDSSAATDPMDHVNITGNKATTTKKKKAAFIKANFALTGDTINIARNSVKTTKAKKTNVKPQQTITHTSVAQKLKKRKQTNKHETYVSGLASQHAQFTKNYKKYAVYNHIRGHKNWNVLNLNLKKYKGKRVYMDMRAKADTGLWYRIRFSKKTSAKRYWIRKGALTFDKFKSESFNRKFNLMKIYPLFTHPFNDPALAKQKGTTADLNNQRVTITHRVRRTDSNGKVTTYYQLTNGLWTRALAFDTKS</sequence>
<protein>
    <submittedName>
        <fullName evidence="2">GW dipeptide domain-containing protein</fullName>
    </submittedName>
</protein>
<name>A0ABW1TL30_9LACO</name>
<dbReference type="SUPFAM" id="SSF51126">
    <property type="entry name" value="Pectin lyase-like"/>
    <property type="match status" value="1"/>
</dbReference>
<evidence type="ECO:0000259" key="1">
    <source>
        <dbReference type="Pfam" id="PF13457"/>
    </source>
</evidence>
<comment type="caution">
    <text evidence="2">The sequence shown here is derived from an EMBL/GenBank/DDBJ whole genome shotgun (WGS) entry which is preliminary data.</text>
</comment>
<dbReference type="SUPFAM" id="SSF82057">
    <property type="entry name" value="Prokaryotic SH3-related domain"/>
    <property type="match status" value="1"/>
</dbReference>
<accession>A0ABW1TL30</accession>
<dbReference type="Pfam" id="PF13457">
    <property type="entry name" value="GW"/>
    <property type="match status" value="2"/>
</dbReference>
<dbReference type="RefSeq" id="WP_125638645.1">
    <property type="nucleotide sequence ID" value="NZ_JBHSSJ010000001.1"/>
</dbReference>
<feature type="domain" description="GW" evidence="1">
    <location>
        <begin position="448"/>
        <end position="521"/>
    </location>
</feature>
<gene>
    <name evidence="2" type="ORF">ACFQET_00265</name>
</gene>
<evidence type="ECO:0000313" key="3">
    <source>
        <dbReference type="Proteomes" id="UP001596191"/>
    </source>
</evidence>
<feature type="domain" description="GW" evidence="1">
    <location>
        <begin position="544"/>
        <end position="591"/>
    </location>
</feature>
<organism evidence="2 3">
    <name type="scientific">Levilactobacillus tangyuanensis</name>
    <dbReference type="NCBI Taxonomy" id="2486021"/>
    <lineage>
        <taxon>Bacteria</taxon>
        <taxon>Bacillati</taxon>
        <taxon>Bacillota</taxon>
        <taxon>Bacilli</taxon>
        <taxon>Lactobacillales</taxon>
        <taxon>Lactobacillaceae</taxon>
        <taxon>Levilactobacillus</taxon>
    </lineage>
</organism>
<dbReference type="InterPro" id="IPR025987">
    <property type="entry name" value="GW_dom"/>
</dbReference>